<comment type="caution">
    <text evidence="2">The sequence shown here is derived from an EMBL/GenBank/DDBJ whole genome shotgun (WGS) entry which is preliminary data.</text>
</comment>
<gene>
    <name evidence="2" type="ORF">CEP54_014232</name>
</gene>
<dbReference type="EMBL" id="NKCI01000261">
    <property type="protein sequence ID" value="RSL45511.1"/>
    <property type="molecule type" value="Genomic_DNA"/>
</dbReference>
<evidence type="ECO:0000259" key="1">
    <source>
        <dbReference type="Pfam" id="PF03795"/>
    </source>
</evidence>
<proteinExistence type="predicted"/>
<protein>
    <recommendedName>
        <fullName evidence="1">YCII-related domain-containing protein</fullName>
    </recommendedName>
</protein>
<reference evidence="2 3" key="1">
    <citation type="submission" date="2017-06" db="EMBL/GenBank/DDBJ databases">
        <title>Comparative genomic analysis of Ambrosia Fusariam Clade fungi.</title>
        <authorList>
            <person name="Stajich J.E."/>
            <person name="Carrillo J."/>
            <person name="Kijimoto T."/>
            <person name="Eskalen A."/>
            <person name="O'Donnell K."/>
            <person name="Kasson M."/>
        </authorList>
    </citation>
    <scope>NUCLEOTIDE SEQUENCE [LARGE SCALE GENOMIC DNA]</scope>
    <source>
        <strain evidence="2 3">NRRL62584</strain>
    </source>
</reference>
<feature type="domain" description="YCII-related" evidence="1">
    <location>
        <begin position="14"/>
        <end position="104"/>
    </location>
</feature>
<dbReference type="OrthoDB" id="5519740at2759"/>
<dbReference type="Proteomes" id="UP000288168">
    <property type="component" value="Unassembled WGS sequence"/>
</dbReference>
<evidence type="ECO:0000313" key="2">
    <source>
        <dbReference type="EMBL" id="RSL45511.1"/>
    </source>
</evidence>
<dbReference type="InterPro" id="IPR005545">
    <property type="entry name" value="YCII"/>
</dbReference>
<dbReference type="InterPro" id="IPR011008">
    <property type="entry name" value="Dimeric_a/b-barrel"/>
</dbReference>
<dbReference type="InterPro" id="IPR051807">
    <property type="entry name" value="Sec-metab_biosynth-assoc"/>
</dbReference>
<dbReference type="PANTHER" id="PTHR33606:SF3">
    <property type="entry name" value="PROTEIN YCII"/>
    <property type="match status" value="1"/>
</dbReference>
<dbReference type="SUPFAM" id="SSF54909">
    <property type="entry name" value="Dimeric alpha+beta barrel"/>
    <property type="match status" value="1"/>
</dbReference>
<keyword evidence="3" id="KW-1185">Reference proteome</keyword>
<name>A0A428NXP1_9HYPO</name>
<dbReference type="Gene3D" id="3.30.70.1060">
    <property type="entry name" value="Dimeric alpha+beta barrel"/>
    <property type="match status" value="1"/>
</dbReference>
<evidence type="ECO:0000313" key="3">
    <source>
        <dbReference type="Proteomes" id="UP000288168"/>
    </source>
</evidence>
<dbReference type="Pfam" id="PF03795">
    <property type="entry name" value="YCII"/>
    <property type="match status" value="1"/>
</dbReference>
<dbReference type="AlphaFoldDB" id="A0A428NXP1"/>
<accession>A0A428NXP1</accession>
<dbReference type="PANTHER" id="PTHR33606">
    <property type="entry name" value="PROTEIN YCII"/>
    <property type="match status" value="1"/>
</dbReference>
<sequence length="110" mass="12259">MATSVVVPEGKYEFLVLLPDKPGVREKRFEVREAPFQEAATFRDKGTWNTGGALLNNVPEGDKAESVDFFGSDFVVVAESIDKVREQFSQDVYATAGVWDMEKVTSLPRL</sequence>
<organism evidence="2 3">
    <name type="scientific">Fusarium duplospermum</name>
    <dbReference type="NCBI Taxonomy" id="1325734"/>
    <lineage>
        <taxon>Eukaryota</taxon>
        <taxon>Fungi</taxon>
        <taxon>Dikarya</taxon>
        <taxon>Ascomycota</taxon>
        <taxon>Pezizomycotina</taxon>
        <taxon>Sordariomycetes</taxon>
        <taxon>Hypocreomycetidae</taxon>
        <taxon>Hypocreales</taxon>
        <taxon>Nectriaceae</taxon>
        <taxon>Fusarium</taxon>
        <taxon>Fusarium solani species complex</taxon>
    </lineage>
</organism>